<evidence type="ECO:0000313" key="8">
    <source>
        <dbReference type="EMBL" id="CAF0844863.1"/>
    </source>
</evidence>
<name>A0A815WV77_9BILA</name>
<keyword evidence="10" id="KW-1185">Reference proteome</keyword>
<dbReference type="Gene3D" id="2.60.120.260">
    <property type="entry name" value="Galactose-binding domain-like"/>
    <property type="match status" value="1"/>
</dbReference>
<feature type="site" description="Important for catalytic activity, responsible for pKa modulation of the active site Glu and correct orientation of both the proton donor and substrate" evidence="5">
    <location>
        <position position="162"/>
    </location>
</feature>
<dbReference type="PANTHER" id="PTHR43817">
    <property type="entry name" value="GLYCOSYL HYDROLASE"/>
    <property type="match status" value="1"/>
</dbReference>
<evidence type="ECO:0000256" key="6">
    <source>
        <dbReference type="RuleBase" id="RU361187"/>
    </source>
</evidence>
<keyword evidence="4 6" id="KW-0326">Glycosidase</keyword>
<organism evidence="9 10">
    <name type="scientific">Adineta steineri</name>
    <dbReference type="NCBI Taxonomy" id="433720"/>
    <lineage>
        <taxon>Eukaryota</taxon>
        <taxon>Metazoa</taxon>
        <taxon>Spiralia</taxon>
        <taxon>Gnathifera</taxon>
        <taxon>Rotifera</taxon>
        <taxon>Eurotatoria</taxon>
        <taxon>Bdelloidea</taxon>
        <taxon>Adinetida</taxon>
        <taxon>Adinetidae</taxon>
        <taxon>Adineta</taxon>
    </lineage>
</organism>
<dbReference type="SUPFAM" id="SSF75005">
    <property type="entry name" value="Arabinanase/levansucrase/invertase"/>
    <property type="match status" value="1"/>
</dbReference>
<evidence type="ECO:0000313" key="9">
    <source>
        <dbReference type="EMBL" id="CAF1548109.1"/>
    </source>
</evidence>
<dbReference type="InterPro" id="IPR006710">
    <property type="entry name" value="Glyco_hydro_43"/>
</dbReference>
<dbReference type="Proteomes" id="UP000663832">
    <property type="component" value="Unassembled WGS sequence"/>
</dbReference>
<proteinExistence type="inferred from homology"/>
<keyword evidence="3 6" id="KW-0378">Hydrolase</keyword>
<accession>A0A815WV77</accession>
<dbReference type="Gene3D" id="2.115.10.20">
    <property type="entry name" value="Glycosyl hydrolase domain, family 43"/>
    <property type="match status" value="1"/>
</dbReference>
<dbReference type="AlphaFoldDB" id="A0A815WV77"/>
<reference evidence="9" key="1">
    <citation type="submission" date="2021-02" db="EMBL/GenBank/DDBJ databases">
        <authorList>
            <person name="Nowell W R."/>
        </authorList>
    </citation>
    <scope>NUCLEOTIDE SEQUENCE</scope>
</reference>
<feature type="signal peptide" evidence="7">
    <location>
        <begin position="1"/>
        <end position="18"/>
    </location>
</feature>
<evidence type="ECO:0000256" key="3">
    <source>
        <dbReference type="ARBA" id="ARBA00022801"/>
    </source>
</evidence>
<keyword evidence="2 7" id="KW-0732">Signal</keyword>
<evidence type="ECO:0000256" key="4">
    <source>
        <dbReference type="ARBA" id="ARBA00023295"/>
    </source>
</evidence>
<evidence type="ECO:0000256" key="1">
    <source>
        <dbReference type="ARBA" id="ARBA00009865"/>
    </source>
</evidence>
<dbReference type="GO" id="GO:0005975">
    <property type="term" value="P:carbohydrate metabolic process"/>
    <property type="evidence" value="ECO:0007669"/>
    <property type="project" value="InterPro"/>
</dbReference>
<sequence>MKIHTIVFLLFLLQDFVALVHNTDVSYSVTEYNNVNTFYSFLSQDGADPWVFKHPTNGWYYATKSTQNNVMIWRSRYLSTLDIGESKIIWTPNDTTACRSVWAPELHLIGNKWYVYFAATTCDDDNINHRMFVLENINEDPFQGQFQFRGQLTDETNKWAIDGTVLEHPTTKQLYFIWSGWEGDTDVMQILYIAHMSTPYIIDSERLEISRPTYAWETNHKPFVNEGPQVIIHDQTINLVFSASGSWTNDYCMGLITAHVNSDLMNSSSWKKRADPILKSGNGLFGPGHGSLTSNNWLVFHTAMYNGSGWTRQIRTQPFQWNEEDGTLMLGELRDPNIPISLPQGEPIRQRYQLDSPIQNPIFDVEVDKIGSYITVIQVRSKEYAKTTTYLMTVNKNDIKTIDVFYSDNWSSIMIPIELLKGKNTLAFTNNGTTIGEINSIDLFPQISSTASIYSNSFINFTIFSLLRFIYTFK</sequence>
<comment type="similarity">
    <text evidence="1 6">Belongs to the glycosyl hydrolase 43 family.</text>
</comment>
<dbReference type="EMBL" id="CAJNOM010000712">
    <property type="protein sequence ID" value="CAF1548109.1"/>
    <property type="molecule type" value="Genomic_DNA"/>
</dbReference>
<comment type="caution">
    <text evidence="9">The sequence shown here is derived from an EMBL/GenBank/DDBJ whole genome shotgun (WGS) entry which is preliminary data.</text>
</comment>
<dbReference type="Pfam" id="PF04616">
    <property type="entry name" value="Glyco_hydro_43"/>
    <property type="match status" value="1"/>
</dbReference>
<evidence type="ECO:0000256" key="5">
    <source>
        <dbReference type="PIRSR" id="PIRSR606710-2"/>
    </source>
</evidence>
<dbReference type="InterPro" id="IPR023296">
    <property type="entry name" value="Glyco_hydro_beta-prop_sf"/>
</dbReference>
<dbReference type="GO" id="GO:0004553">
    <property type="term" value="F:hydrolase activity, hydrolyzing O-glycosyl compounds"/>
    <property type="evidence" value="ECO:0007669"/>
    <property type="project" value="InterPro"/>
</dbReference>
<evidence type="ECO:0000313" key="10">
    <source>
        <dbReference type="Proteomes" id="UP000663832"/>
    </source>
</evidence>
<evidence type="ECO:0000256" key="2">
    <source>
        <dbReference type="ARBA" id="ARBA00022729"/>
    </source>
</evidence>
<dbReference type="OrthoDB" id="272289at2759"/>
<feature type="chain" id="PRO_5036229181" evidence="7">
    <location>
        <begin position="19"/>
        <end position="474"/>
    </location>
</feature>
<dbReference type="Proteomes" id="UP000663877">
    <property type="component" value="Unassembled WGS sequence"/>
</dbReference>
<dbReference type="PANTHER" id="PTHR43817:SF1">
    <property type="entry name" value="HYDROLASE, FAMILY 43, PUTATIVE (AFU_ORTHOLOGUE AFUA_3G01660)-RELATED"/>
    <property type="match status" value="1"/>
</dbReference>
<evidence type="ECO:0000256" key="7">
    <source>
        <dbReference type="SAM" id="SignalP"/>
    </source>
</evidence>
<gene>
    <name evidence="8" type="ORF">BJG266_LOCUS7512</name>
    <name evidence="9" type="ORF">QVE165_LOCUS46847</name>
</gene>
<dbReference type="EMBL" id="CAJNOI010000023">
    <property type="protein sequence ID" value="CAF0844863.1"/>
    <property type="molecule type" value="Genomic_DNA"/>
</dbReference>
<protein>
    <submittedName>
        <fullName evidence="9">Uncharacterized protein</fullName>
    </submittedName>
</protein>
<dbReference type="CDD" id="cd18820">
    <property type="entry name" value="GH43_LbAraf43-like"/>
    <property type="match status" value="1"/>
</dbReference>